<dbReference type="WBParaSite" id="ES5_v2.g18010.t1">
    <property type="protein sequence ID" value="ES5_v2.g18010.t1"/>
    <property type="gene ID" value="ES5_v2.g18010"/>
</dbReference>
<evidence type="ECO:0000313" key="1">
    <source>
        <dbReference type="Proteomes" id="UP000887579"/>
    </source>
</evidence>
<protein>
    <submittedName>
        <fullName evidence="2">Groucho/TLE N-terminal Q-rich domain-containing protein</fullName>
    </submittedName>
</protein>
<name>A0AC34FL06_9BILA</name>
<accession>A0AC34FL06</accession>
<sequence length="673" mass="72959">MEEFNLLTAHGGGNNTKTVKDHLDRVFEEYSKLASENAQLRSEMDKLRGENEQILRHQVGGSEQIYNLNCEVLRNQEIAKRLAGAINQFIPMLPPDQQASAIAITERAKNVSPQEVMIQQSQQFGMLPGLFGGPGGMHPMMAMMAGMKPEDAMAAMMAGQKHPGMMMPPHPNMNSMLAAAAAAASGQMPPSSSAAAVAAAAAAAASQHPGMSIDEIAGRLNNNRPPRSGSGTPNKKPKIEIQSDPDQELEIDVQNDDAPTTAHTNGTTNSRKDGRESAQSMSSRDSATPKSTSVVGKNNNSSSTGMVPPADMQFLMQQFANGNRSIDPRALMYNNNSNSQSTETNSCYSYLCKDGNTVPASFPSDALSSSGVPNTITKAFELCPEEVVCAVTFAPTNDKVYTGGKGCVKLWDISSAEAAARPISYIKCLEDNYIRSCKLFNEQSWLLVGGEAQNIVIYDTTANQIVQELDTESQACYALAVSNDSNMCFSCCADGKVILWDIRSKEKIASLSGHQDGASCIDISADGTTLWTGGLDSTVRSWDIRERREIDKYELQSQVFSLGCCPTQPYVAVGCESNHVEIINTLKEENEKYIVHSHESCVLSLKFSRSGKYFVTTGKDRRVNAFRTPYGARLVRVQEAQSVLSCDISSDDKYLVTGSGDRKATVYEISLNE</sequence>
<organism evidence="1 2">
    <name type="scientific">Panagrolaimus sp. ES5</name>
    <dbReference type="NCBI Taxonomy" id="591445"/>
    <lineage>
        <taxon>Eukaryota</taxon>
        <taxon>Metazoa</taxon>
        <taxon>Ecdysozoa</taxon>
        <taxon>Nematoda</taxon>
        <taxon>Chromadorea</taxon>
        <taxon>Rhabditida</taxon>
        <taxon>Tylenchina</taxon>
        <taxon>Panagrolaimomorpha</taxon>
        <taxon>Panagrolaimoidea</taxon>
        <taxon>Panagrolaimidae</taxon>
        <taxon>Panagrolaimus</taxon>
    </lineage>
</organism>
<proteinExistence type="predicted"/>
<dbReference type="Proteomes" id="UP000887579">
    <property type="component" value="Unplaced"/>
</dbReference>
<evidence type="ECO:0000313" key="2">
    <source>
        <dbReference type="WBParaSite" id="ES5_v2.g18010.t1"/>
    </source>
</evidence>
<reference evidence="2" key="1">
    <citation type="submission" date="2022-11" db="UniProtKB">
        <authorList>
            <consortium name="WormBaseParasite"/>
        </authorList>
    </citation>
    <scope>IDENTIFICATION</scope>
</reference>